<dbReference type="OrthoDB" id="38337at2759"/>
<organism evidence="1 2">
    <name type="scientific">Triparma retinervis</name>
    <dbReference type="NCBI Taxonomy" id="2557542"/>
    <lineage>
        <taxon>Eukaryota</taxon>
        <taxon>Sar</taxon>
        <taxon>Stramenopiles</taxon>
        <taxon>Ochrophyta</taxon>
        <taxon>Bolidophyceae</taxon>
        <taxon>Parmales</taxon>
        <taxon>Triparmaceae</taxon>
        <taxon>Triparma</taxon>
    </lineage>
</organism>
<name>A0A9W7DPK9_9STRA</name>
<accession>A0A9W7DPK9</accession>
<keyword evidence="2" id="KW-1185">Reference proteome</keyword>
<proteinExistence type="predicted"/>
<gene>
    <name evidence="1" type="ORF">TrRE_jg6819</name>
</gene>
<reference evidence="1" key="1">
    <citation type="submission" date="2022-07" db="EMBL/GenBank/DDBJ databases">
        <title>Genome analysis of Parmales, a sister group of diatoms, reveals the evolutionary specialization of diatoms from phago-mixotrophs to photoautotrophs.</title>
        <authorList>
            <person name="Ban H."/>
            <person name="Sato S."/>
            <person name="Yoshikawa S."/>
            <person name="Kazumasa Y."/>
            <person name="Nakamura Y."/>
            <person name="Ichinomiya M."/>
            <person name="Saitoh K."/>
            <person name="Sato N."/>
            <person name="Blanc-Mathieu R."/>
            <person name="Endo H."/>
            <person name="Kuwata A."/>
            <person name="Ogata H."/>
        </authorList>
    </citation>
    <scope>NUCLEOTIDE SEQUENCE</scope>
</reference>
<dbReference type="EMBL" id="BRXZ01004496">
    <property type="protein sequence ID" value="GMH49967.1"/>
    <property type="molecule type" value="Genomic_DNA"/>
</dbReference>
<sequence length="314" mass="35677">MVLRKAGASHVTVQDEALRTYVHSKTGELKEATTGLAREHRFAIKQNLDTHDFFLAFEDDIPVTRAHVENFLEKSRMLDKIVWNDGRLRIPGFMRVEVAQVNGRLWKTNGLGRVDMQALAKDFEPELCCGENATSVNVMGWEWNTDSFDFVNLPDPIGETVALLPTVGVKRVARPSGNLNPGDPKLFAQQAGVMATREQVINFDKACSSRYLPPFDEQRDVSMVNQGLEFHNVEFWSGGFHLFGSKCKVQRVVFFEKPGDFSHHLLYHRSDNKQDTVAVERFVRAEAVQEFLRSKAKQITDEEDYVVSNHPKPI</sequence>
<protein>
    <submittedName>
        <fullName evidence="1">Uncharacterized protein</fullName>
    </submittedName>
</protein>
<dbReference type="AlphaFoldDB" id="A0A9W7DPK9"/>
<dbReference type="Proteomes" id="UP001165082">
    <property type="component" value="Unassembled WGS sequence"/>
</dbReference>
<comment type="caution">
    <text evidence="1">The sequence shown here is derived from an EMBL/GenBank/DDBJ whole genome shotgun (WGS) entry which is preliminary data.</text>
</comment>
<evidence type="ECO:0000313" key="2">
    <source>
        <dbReference type="Proteomes" id="UP001165082"/>
    </source>
</evidence>
<evidence type="ECO:0000313" key="1">
    <source>
        <dbReference type="EMBL" id="GMH49967.1"/>
    </source>
</evidence>